<gene>
    <name evidence="3" type="ordered locus">Rru_A0729</name>
</gene>
<dbReference type="HOGENOM" id="CLU_010194_2_1_5"/>
<dbReference type="PANTHER" id="PTHR44196:SF1">
    <property type="entry name" value="DEHYDROGENASE_REDUCTASE SDR FAMILY MEMBER 7B"/>
    <property type="match status" value="1"/>
</dbReference>
<sequence>MSEAPRPVTWITGAGKGIGRALALHLAAEGATVAASARTLGDLDTLVAEADRSKGGSIHPFALDTTQPEAVAAGVEAIEGGLGPITQAVLNAGTDQSMGVADFSTQTLRAVIEVNLLGTASCLEAVLPPMRRRKSGRIAVVSSVAGYRGLPTAAAYGPTKAALTNMMESLKIEAAQAGILLQVINPGFVRTPLTDRNPFPMPFLIEADEAAARIADGLRSKAFEITFPKRFTYGLKLARLLPYALYFPLIAKITGSPKR</sequence>
<comment type="similarity">
    <text evidence="1">Belongs to the short-chain dehydrogenases/reductases (SDR) family.</text>
</comment>
<evidence type="ECO:0000256" key="1">
    <source>
        <dbReference type="ARBA" id="ARBA00006484"/>
    </source>
</evidence>
<dbReference type="GO" id="GO:0016020">
    <property type="term" value="C:membrane"/>
    <property type="evidence" value="ECO:0007669"/>
    <property type="project" value="TreeGrafter"/>
</dbReference>
<dbReference type="Pfam" id="PF00106">
    <property type="entry name" value="adh_short"/>
    <property type="match status" value="1"/>
</dbReference>
<name>Q2RWG2_RHORT</name>
<dbReference type="PRINTS" id="PR00081">
    <property type="entry name" value="GDHRDH"/>
</dbReference>
<dbReference type="SUPFAM" id="SSF51735">
    <property type="entry name" value="NAD(P)-binding Rossmann-fold domains"/>
    <property type="match status" value="1"/>
</dbReference>
<dbReference type="PANTHER" id="PTHR44196">
    <property type="entry name" value="DEHYDROGENASE/REDUCTASE SDR FAMILY MEMBER 7B"/>
    <property type="match status" value="1"/>
</dbReference>
<dbReference type="STRING" id="269796.Rru_A0729"/>
<keyword evidence="2 3" id="KW-0560">Oxidoreductase</keyword>
<evidence type="ECO:0000313" key="4">
    <source>
        <dbReference type="Proteomes" id="UP000001929"/>
    </source>
</evidence>
<dbReference type="EMBL" id="CP000230">
    <property type="protein sequence ID" value="ABC21533.1"/>
    <property type="molecule type" value="Genomic_DNA"/>
</dbReference>
<keyword evidence="4" id="KW-1185">Reference proteome</keyword>
<organism evidence="3 4">
    <name type="scientific">Rhodospirillum rubrum (strain ATCC 11170 / ATH 1.1.1 / DSM 467 / LMG 4362 / NCIMB 8255 / S1)</name>
    <dbReference type="NCBI Taxonomy" id="269796"/>
    <lineage>
        <taxon>Bacteria</taxon>
        <taxon>Pseudomonadati</taxon>
        <taxon>Pseudomonadota</taxon>
        <taxon>Alphaproteobacteria</taxon>
        <taxon>Rhodospirillales</taxon>
        <taxon>Rhodospirillaceae</taxon>
        <taxon>Rhodospirillum</taxon>
    </lineage>
</organism>
<dbReference type="EnsemblBacteria" id="ABC21533">
    <property type="protein sequence ID" value="ABC21533"/>
    <property type="gene ID" value="Rru_A0729"/>
</dbReference>
<dbReference type="Gene3D" id="3.40.50.720">
    <property type="entry name" value="NAD(P)-binding Rossmann-like Domain"/>
    <property type="match status" value="1"/>
</dbReference>
<protein>
    <submittedName>
        <fullName evidence="3">Short-chain dehydrogenase/reductase SDR</fullName>
        <ecNumber evidence="3">1.1.1.100</ecNumber>
    </submittedName>
</protein>
<dbReference type="GO" id="GO:0004316">
    <property type="term" value="F:3-oxoacyl-[acyl-carrier-protein] reductase (NADPH) activity"/>
    <property type="evidence" value="ECO:0007669"/>
    <property type="project" value="UniProtKB-EC"/>
</dbReference>
<dbReference type="PATRIC" id="fig|269796.9.peg.781"/>
<dbReference type="KEGG" id="rru:Rru_A0729"/>
<dbReference type="AlphaFoldDB" id="Q2RWG2"/>
<evidence type="ECO:0000313" key="3">
    <source>
        <dbReference type="EMBL" id="ABC21533.1"/>
    </source>
</evidence>
<proteinExistence type="inferred from homology"/>
<dbReference type="PhylomeDB" id="Q2RWG2"/>
<dbReference type="InterPro" id="IPR002347">
    <property type="entry name" value="SDR_fam"/>
</dbReference>
<dbReference type="eggNOG" id="COG0300">
    <property type="taxonomic scope" value="Bacteria"/>
</dbReference>
<reference evidence="3 4" key="1">
    <citation type="journal article" date="2011" name="Stand. Genomic Sci.">
        <title>Complete genome sequence of Rhodospirillum rubrum type strain (S1).</title>
        <authorList>
            <person name="Munk A.C."/>
            <person name="Copeland A."/>
            <person name="Lucas S."/>
            <person name="Lapidus A."/>
            <person name="Del Rio T.G."/>
            <person name="Barry K."/>
            <person name="Detter J.C."/>
            <person name="Hammon N."/>
            <person name="Israni S."/>
            <person name="Pitluck S."/>
            <person name="Brettin T."/>
            <person name="Bruce D."/>
            <person name="Han C."/>
            <person name="Tapia R."/>
            <person name="Gilna P."/>
            <person name="Schmutz J."/>
            <person name="Larimer F."/>
            <person name="Land M."/>
            <person name="Kyrpides N.C."/>
            <person name="Mavromatis K."/>
            <person name="Richardson P."/>
            <person name="Rohde M."/>
            <person name="Goker M."/>
            <person name="Klenk H.P."/>
            <person name="Zhang Y."/>
            <person name="Roberts G.P."/>
            <person name="Reslewic S."/>
            <person name="Schwartz D.C."/>
        </authorList>
    </citation>
    <scope>NUCLEOTIDE SEQUENCE [LARGE SCALE GENOMIC DNA]</scope>
    <source>
        <strain evidence="4">ATCC 11170 / ATH 1.1.1 / DSM 467 / LMG 4362 / NCIMB 8255 / S1</strain>
    </source>
</reference>
<accession>Q2RWG2</accession>
<dbReference type="EC" id="1.1.1.100" evidence="3"/>
<dbReference type="RefSeq" id="WP_011388487.1">
    <property type="nucleotide sequence ID" value="NC_007643.1"/>
</dbReference>
<dbReference type="InterPro" id="IPR036291">
    <property type="entry name" value="NAD(P)-bd_dom_sf"/>
</dbReference>
<evidence type="ECO:0000256" key="2">
    <source>
        <dbReference type="ARBA" id="ARBA00023002"/>
    </source>
</evidence>
<dbReference type="Proteomes" id="UP000001929">
    <property type="component" value="Chromosome"/>
</dbReference>